<dbReference type="PANTHER" id="PTHR43047">
    <property type="entry name" value="TWO-COMPONENT HISTIDINE PROTEIN KINASE"/>
    <property type="match status" value="1"/>
</dbReference>
<evidence type="ECO:0000313" key="7">
    <source>
        <dbReference type="EMBL" id="SHG33833.1"/>
    </source>
</evidence>
<feature type="compositionally biased region" description="Polar residues" evidence="5">
    <location>
        <begin position="18"/>
        <end position="29"/>
    </location>
</feature>
<dbReference type="Proteomes" id="UP000184041">
    <property type="component" value="Unassembled WGS sequence"/>
</dbReference>
<reference evidence="7 8" key="1">
    <citation type="submission" date="2016-11" db="EMBL/GenBank/DDBJ databases">
        <authorList>
            <person name="Jaros S."/>
            <person name="Januszkiewicz K."/>
            <person name="Wedrychowicz H."/>
        </authorList>
    </citation>
    <scope>NUCLEOTIDE SEQUENCE [LARGE SCALE GENOMIC DNA]</scope>
    <source>
        <strain evidence="7 8">DSM 21986</strain>
    </source>
</reference>
<dbReference type="AlphaFoldDB" id="A0A1M5J1F1"/>
<evidence type="ECO:0000256" key="4">
    <source>
        <dbReference type="ARBA" id="ARBA00022777"/>
    </source>
</evidence>
<organism evidence="7 8">
    <name type="scientific">Fodinibius roseus</name>
    <dbReference type="NCBI Taxonomy" id="1194090"/>
    <lineage>
        <taxon>Bacteria</taxon>
        <taxon>Pseudomonadati</taxon>
        <taxon>Balneolota</taxon>
        <taxon>Balneolia</taxon>
        <taxon>Balneolales</taxon>
        <taxon>Balneolaceae</taxon>
        <taxon>Fodinibius</taxon>
    </lineage>
</organism>
<dbReference type="PANTHER" id="PTHR43047:SF72">
    <property type="entry name" value="OSMOSENSING HISTIDINE PROTEIN KINASE SLN1"/>
    <property type="match status" value="1"/>
</dbReference>
<dbReference type="InterPro" id="IPR004358">
    <property type="entry name" value="Sig_transdc_His_kin-like_C"/>
</dbReference>
<dbReference type="GO" id="GO:0000155">
    <property type="term" value="F:phosphorelay sensor kinase activity"/>
    <property type="evidence" value="ECO:0007669"/>
    <property type="project" value="TreeGrafter"/>
</dbReference>
<dbReference type="CDD" id="cd00075">
    <property type="entry name" value="HATPase"/>
    <property type="match status" value="1"/>
</dbReference>
<comment type="catalytic activity">
    <reaction evidence="1">
        <text>ATP + protein L-histidine = ADP + protein N-phospho-L-histidine.</text>
        <dbReference type="EC" id="2.7.13.3"/>
    </reaction>
</comment>
<dbReference type="EC" id="2.7.13.3" evidence="2"/>
<evidence type="ECO:0000313" key="8">
    <source>
        <dbReference type="Proteomes" id="UP000184041"/>
    </source>
</evidence>
<dbReference type="InterPro" id="IPR005467">
    <property type="entry name" value="His_kinase_dom"/>
</dbReference>
<keyword evidence="8" id="KW-1185">Reference proteome</keyword>
<dbReference type="GO" id="GO:0005886">
    <property type="term" value="C:plasma membrane"/>
    <property type="evidence" value="ECO:0007669"/>
    <property type="project" value="TreeGrafter"/>
</dbReference>
<accession>A0A1M5J1F1</accession>
<evidence type="ECO:0000256" key="1">
    <source>
        <dbReference type="ARBA" id="ARBA00000085"/>
    </source>
</evidence>
<dbReference type="SUPFAM" id="SSF55874">
    <property type="entry name" value="ATPase domain of HSP90 chaperone/DNA topoisomerase II/histidine kinase"/>
    <property type="match status" value="1"/>
</dbReference>
<feature type="domain" description="Histidine kinase" evidence="6">
    <location>
        <begin position="1"/>
        <end position="70"/>
    </location>
</feature>
<dbReference type="Pfam" id="PF02518">
    <property type="entry name" value="HATPase_c"/>
    <property type="match status" value="1"/>
</dbReference>
<dbReference type="GO" id="GO:0009927">
    <property type="term" value="F:histidine phosphotransfer kinase activity"/>
    <property type="evidence" value="ECO:0007669"/>
    <property type="project" value="TreeGrafter"/>
</dbReference>
<dbReference type="PRINTS" id="PR00344">
    <property type="entry name" value="BCTRLSENSOR"/>
</dbReference>
<keyword evidence="3" id="KW-0808">Transferase</keyword>
<evidence type="ECO:0000256" key="2">
    <source>
        <dbReference type="ARBA" id="ARBA00012438"/>
    </source>
</evidence>
<keyword evidence="4 7" id="KW-0418">Kinase</keyword>
<sequence length="70" mass="7367">MSDEGVGMDREAQEKIMDTNNNYTTSGTQGEKGSGLGLDLCIDFVEMHGGTLSVDSEPGQGSTFTFTLSA</sequence>
<protein>
    <recommendedName>
        <fullName evidence="2">histidine kinase</fullName>
        <ecNumber evidence="2">2.7.13.3</ecNumber>
    </recommendedName>
</protein>
<dbReference type="STRING" id="1194090.SAMN05443144_12527"/>
<dbReference type="InterPro" id="IPR003594">
    <property type="entry name" value="HATPase_dom"/>
</dbReference>
<evidence type="ECO:0000256" key="5">
    <source>
        <dbReference type="SAM" id="MobiDB-lite"/>
    </source>
</evidence>
<dbReference type="InterPro" id="IPR036890">
    <property type="entry name" value="HATPase_C_sf"/>
</dbReference>
<dbReference type="Gene3D" id="3.30.565.10">
    <property type="entry name" value="Histidine kinase-like ATPase, C-terminal domain"/>
    <property type="match status" value="1"/>
</dbReference>
<proteinExistence type="predicted"/>
<feature type="compositionally biased region" description="Basic and acidic residues" evidence="5">
    <location>
        <begin position="7"/>
        <end position="17"/>
    </location>
</feature>
<dbReference type="PROSITE" id="PS50109">
    <property type="entry name" value="HIS_KIN"/>
    <property type="match status" value="1"/>
</dbReference>
<evidence type="ECO:0000256" key="3">
    <source>
        <dbReference type="ARBA" id="ARBA00022679"/>
    </source>
</evidence>
<dbReference type="EMBL" id="FQUS01000025">
    <property type="protein sequence ID" value="SHG33833.1"/>
    <property type="molecule type" value="Genomic_DNA"/>
</dbReference>
<name>A0A1M5J1F1_9BACT</name>
<feature type="region of interest" description="Disordered" evidence="5">
    <location>
        <begin position="1"/>
        <end position="33"/>
    </location>
</feature>
<gene>
    <name evidence="7" type="ORF">SAMN05443144_12527</name>
</gene>
<evidence type="ECO:0000259" key="6">
    <source>
        <dbReference type="PROSITE" id="PS50109"/>
    </source>
</evidence>